<sequence>MIATLRPVRLDDCDAICHLLHTFMNPDIPVERWQRLFNAPWCHEQPDLGIVAVDGEEIVGFHGHICSYRTVGTRKRRFVNFTSWYLRKEYRGHGLGRMMLEMATADPETTYLVCSLSPKKIEYFKTLGLDVLETERLLWKKDGHAFENLELLHDPEKILTRGNPDEVEILEDHRGLPVTPVLVSTRCTQCLLLLSLAKKKGGTLYYDVLYRSNPGMFTDRVGDIAEALLPDGNAVFAADRRFVENDGHGAIVERLQSPRFYKTSRVKPRNIDLAYSEIVLLDLKLD</sequence>
<dbReference type="STRING" id="1322246.BN4_11813"/>
<organism evidence="2 3">
    <name type="scientific">Pseudodesulfovibrio piezophilus (strain DSM 21447 / JCM 15486 / C1TLV30)</name>
    <name type="common">Desulfovibrio piezophilus</name>
    <dbReference type="NCBI Taxonomy" id="1322246"/>
    <lineage>
        <taxon>Bacteria</taxon>
        <taxon>Pseudomonadati</taxon>
        <taxon>Thermodesulfobacteriota</taxon>
        <taxon>Desulfovibrionia</taxon>
        <taxon>Desulfovibrionales</taxon>
        <taxon>Desulfovibrionaceae</taxon>
    </lineage>
</organism>
<keyword evidence="3" id="KW-1185">Reference proteome</keyword>
<dbReference type="InterPro" id="IPR016181">
    <property type="entry name" value="Acyl_CoA_acyltransferase"/>
</dbReference>
<dbReference type="InterPro" id="IPR000182">
    <property type="entry name" value="GNAT_dom"/>
</dbReference>
<accession>M1WWB6</accession>
<dbReference type="SUPFAM" id="SSF55729">
    <property type="entry name" value="Acyl-CoA N-acyltransferases (Nat)"/>
    <property type="match status" value="1"/>
</dbReference>
<name>M1WWB6_PSEP2</name>
<dbReference type="eggNOG" id="ENOG5032SXW">
    <property type="taxonomic scope" value="Bacteria"/>
</dbReference>
<evidence type="ECO:0000313" key="3">
    <source>
        <dbReference type="Proteomes" id="UP000011724"/>
    </source>
</evidence>
<reference evidence="3" key="2">
    <citation type="journal article" date="2013" name="Stand. Genomic Sci.">
        <title>Complete genome sequence of Desulfocapsa sulfexigens, a marine deltaproteobacterium specialized in disproportionating inorganic sulfur compounds.</title>
        <authorList>
            <person name="Finster K.W."/>
            <person name="Kjeldsen K.U."/>
            <person name="Kube M."/>
            <person name="Reinhardt R."/>
            <person name="Mussmann M."/>
            <person name="Amann R."/>
            <person name="Schreiber L."/>
        </authorList>
    </citation>
    <scope>NUCLEOTIDE SEQUENCE [LARGE SCALE GENOMIC DNA]</scope>
    <source>
        <strain evidence="3">DSM 10523 / SB164P1</strain>
    </source>
</reference>
<dbReference type="KEGG" id="dpi:BN4_11813"/>
<reference evidence="2 3" key="1">
    <citation type="journal article" date="2013" name="PLoS ONE">
        <title>The first genomic and proteomic characterization of a deep-sea sulfate reducer: insights into the piezophilic lifestyle of Desulfovibrio piezophilus.</title>
        <authorList>
            <person name="Pradel N."/>
            <person name="Ji B."/>
            <person name="Gimenez G."/>
            <person name="Talla E."/>
            <person name="Lenoble P."/>
            <person name="Garel M."/>
            <person name="Tamburini C."/>
            <person name="Fourquet P."/>
            <person name="Lebrun R."/>
            <person name="Bertin P."/>
            <person name="Denis Y."/>
            <person name="Pophillat M."/>
            <person name="Barbe V."/>
            <person name="Ollivier B."/>
            <person name="Dolla A."/>
        </authorList>
    </citation>
    <scope>NUCLEOTIDE SEQUENCE [LARGE SCALE GENOMIC DNA]</scope>
    <source>
        <strain evidence="3">DSM 10523 / SB164P1</strain>
    </source>
</reference>
<evidence type="ECO:0000313" key="2">
    <source>
        <dbReference type="EMBL" id="CCH49048.1"/>
    </source>
</evidence>
<protein>
    <recommendedName>
        <fullName evidence="1">N-acetyltransferase domain-containing protein</fullName>
    </recommendedName>
</protein>
<dbReference type="OrthoDB" id="5571267at2"/>
<dbReference type="RefSeq" id="WP_015415092.1">
    <property type="nucleotide sequence ID" value="NC_020409.1"/>
</dbReference>
<dbReference type="Gene3D" id="3.40.630.30">
    <property type="match status" value="1"/>
</dbReference>
<dbReference type="Proteomes" id="UP000011724">
    <property type="component" value="Chromosome"/>
</dbReference>
<dbReference type="GO" id="GO:0016747">
    <property type="term" value="F:acyltransferase activity, transferring groups other than amino-acyl groups"/>
    <property type="evidence" value="ECO:0007669"/>
    <property type="project" value="InterPro"/>
</dbReference>
<dbReference type="PATRIC" id="fig|879567.3.peg.1908"/>
<dbReference type="AlphaFoldDB" id="M1WWB6"/>
<proteinExistence type="predicted"/>
<feature type="domain" description="N-acetyltransferase" evidence="1">
    <location>
        <begin position="3"/>
        <end position="153"/>
    </location>
</feature>
<evidence type="ECO:0000259" key="1">
    <source>
        <dbReference type="PROSITE" id="PS51186"/>
    </source>
</evidence>
<dbReference type="HOGENOM" id="CLU_978858_0_0_7"/>
<gene>
    <name evidence="2" type="ordered locus">BN4_11813</name>
</gene>
<dbReference type="Pfam" id="PF00583">
    <property type="entry name" value="Acetyltransf_1"/>
    <property type="match status" value="1"/>
</dbReference>
<dbReference type="BioCyc" id="DPIE1322246:BN4_RS09090-MONOMER"/>
<dbReference type="CDD" id="cd04301">
    <property type="entry name" value="NAT_SF"/>
    <property type="match status" value="1"/>
</dbReference>
<dbReference type="PROSITE" id="PS51186">
    <property type="entry name" value="GNAT"/>
    <property type="match status" value="1"/>
</dbReference>
<dbReference type="EMBL" id="FO203427">
    <property type="protein sequence ID" value="CCH49048.1"/>
    <property type="molecule type" value="Genomic_DNA"/>
</dbReference>